<feature type="compositionally biased region" description="Basic and acidic residues" evidence="1">
    <location>
        <begin position="1"/>
        <end position="16"/>
    </location>
</feature>
<evidence type="ECO:0000313" key="4">
    <source>
        <dbReference type="Proteomes" id="UP000015453"/>
    </source>
</evidence>
<organism evidence="3 4">
    <name type="scientific">Genlisea aurea</name>
    <dbReference type="NCBI Taxonomy" id="192259"/>
    <lineage>
        <taxon>Eukaryota</taxon>
        <taxon>Viridiplantae</taxon>
        <taxon>Streptophyta</taxon>
        <taxon>Embryophyta</taxon>
        <taxon>Tracheophyta</taxon>
        <taxon>Spermatophyta</taxon>
        <taxon>Magnoliopsida</taxon>
        <taxon>eudicotyledons</taxon>
        <taxon>Gunneridae</taxon>
        <taxon>Pentapetalae</taxon>
        <taxon>asterids</taxon>
        <taxon>lamiids</taxon>
        <taxon>Lamiales</taxon>
        <taxon>Lentibulariaceae</taxon>
        <taxon>Genlisea</taxon>
    </lineage>
</organism>
<dbReference type="PANTHER" id="PTHR37610:SF6">
    <property type="entry name" value="GAG-POLYPEPTIDE OF LTR COPIA-TYPE-RELATED"/>
    <property type="match status" value="1"/>
</dbReference>
<gene>
    <name evidence="3" type="ORF">M569_00261</name>
</gene>
<dbReference type="Proteomes" id="UP000015453">
    <property type="component" value="Unassembled WGS sequence"/>
</dbReference>
<keyword evidence="2" id="KW-0472">Membrane</keyword>
<dbReference type="EMBL" id="AUSU01000057">
    <property type="protein sequence ID" value="EPS74495.1"/>
    <property type="molecule type" value="Genomic_DNA"/>
</dbReference>
<feature type="region of interest" description="Disordered" evidence="1">
    <location>
        <begin position="1"/>
        <end position="24"/>
    </location>
</feature>
<evidence type="ECO:0000256" key="1">
    <source>
        <dbReference type="SAM" id="MobiDB-lite"/>
    </source>
</evidence>
<comment type="caution">
    <text evidence="3">The sequence shown here is derived from an EMBL/GenBank/DDBJ whole genome shotgun (WGS) entry which is preliminary data.</text>
</comment>
<evidence type="ECO:0000256" key="2">
    <source>
        <dbReference type="SAM" id="Phobius"/>
    </source>
</evidence>
<dbReference type="AlphaFoldDB" id="S8D508"/>
<keyword evidence="4" id="KW-1185">Reference proteome</keyword>
<dbReference type="OrthoDB" id="1737256at2759"/>
<protein>
    <recommendedName>
        <fullName evidence="5">Retrotransposon Copia-like N-terminal domain-containing protein</fullName>
    </recommendedName>
</protein>
<keyword evidence="2" id="KW-1133">Transmembrane helix</keyword>
<accession>S8D508</accession>
<feature type="transmembrane region" description="Helical" evidence="2">
    <location>
        <begin position="267"/>
        <end position="286"/>
    </location>
</feature>
<evidence type="ECO:0008006" key="5">
    <source>
        <dbReference type="Google" id="ProtNLM"/>
    </source>
</evidence>
<name>S8D508_9LAMI</name>
<sequence length="301" mass="32942">MHEDEVEERDARDRVTGRTKPLEQSSILGANPIYVKPVSHHESSKLPAPSLESSDYRAWHRAYSLVRAWMLNSMSKELVRNFNKSTTAREMWQSLEKHFGKAEHSHLMKGTYALSITEYYLKVDTFLCGLNDSYGVTRNVILSCLWLSLEVAYGMMLNVETNHEKDNAVVGSALVAKPSSSGESYHGNANFRVTDPVTALHASNVSQTVAGQNLSAETDSAGLEPLAEQPGARVSEAVASAFSDDGCFAAFKPELSGMSQYPVNSEMYAAAGLGIMLGLFLTTIVIPDAMPEIGAIDFNIR</sequence>
<evidence type="ECO:0000313" key="3">
    <source>
        <dbReference type="EMBL" id="EPS74495.1"/>
    </source>
</evidence>
<reference evidence="3 4" key="1">
    <citation type="journal article" date="2013" name="BMC Genomics">
        <title>The miniature genome of a carnivorous plant Genlisea aurea contains a low number of genes and short non-coding sequences.</title>
        <authorList>
            <person name="Leushkin E.V."/>
            <person name="Sutormin R.A."/>
            <person name="Nabieva E.R."/>
            <person name="Penin A.A."/>
            <person name="Kondrashov A.S."/>
            <person name="Logacheva M.D."/>
        </authorList>
    </citation>
    <scope>NUCLEOTIDE SEQUENCE [LARGE SCALE GENOMIC DNA]</scope>
</reference>
<keyword evidence="2" id="KW-0812">Transmembrane</keyword>
<dbReference type="PANTHER" id="PTHR37610">
    <property type="entry name" value="CCHC-TYPE DOMAIN-CONTAINING PROTEIN"/>
    <property type="match status" value="1"/>
</dbReference>
<proteinExistence type="predicted"/>